<comment type="catalytic activity">
    <reaction evidence="4">
        <text>a 1-acyl-sn-glycero-3-phosphate + an acyl-CoA = a 1,2-diacyl-sn-glycero-3-phosphate + CoA</text>
        <dbReference type="Rhea" id="RHEA:19709"/>
        <dbReference type="ChEBI" id="CHEBI:57287"/>
        <dbReference type="ChEBI" id="CHEBI:57970"/>
        <dbReference type="ChEBI" id="CHEBI:58342"/>
        <dbReference type="ChEBI" id="CHEBI:58608"/>
        <dbReference type="EC" id="2.3.1.51"/>
    </reaction>
</comment>
<evidence type="ECO:0000256" key="2">
    <source>
        <dbReference type="ARBA" id="ARBA00022679"/>
    </source>
</evidence>
<dbReference type="InterPro" id="IPR004552">
    <property type="entry name" value="AGP_acyltrans"/>
</dbReference>
<evidence type="ECO:0000256" key="3">
    <source>
        <dbReference type="ARBA" id="ARBA00023315"/>
    </source>
</evidence>
<dbReference type="GO" id="GO:0016020">
    <property type="term" value="C:membrane"/>
    <property type="evidence" value="ECO:0007669"/>
    <property type="project" value="InterPro"/>
</dbReference>
<dbReference type="Proteomes" id="UP000198642">
    <property type="component" value="Unassembled WGS sequence"/>
</dbReference>
<dbReference type="InterPro" id="IPR002123">
    <property type="entry name" value="Plipid/glycerol_acylTrfase"/>
</dbReference>
<evidence type="ECO:0000256" key="1">
    <source>
        <dbReference type="ARBA" id="ARBA00008655"/>
    </source>
</evidence>
<evidence type="ECO:0000313" key="7">
    <source>
        <dbReference type="Proteomes" id="UP000198642"/>
    </source>
</evidence>
<keyword evidence="4" id="KW-1208">Phospholipid metabolism</keyword>
<keyword evidence="3 4" id="KW-0012">Acyltransferase</keyword>
<evidence type="ECO:0000313" key="6">
    <source>
        <dbReference type="EMBL" id="SFB22188.1"/>
    </source>
</evidence>
<dbReference type="STRING" id="237679.SAMN04488072_11068"/>
<dbReference type="Pfam" id="PF01553">
    <property type="entry name" value="Acyltransferase"/>
    <property type="match status" value="1"/>
</dbReference>
<accession>A0A1I0ZCQ0</accession>
<comment type="domain">
    <text evidence="4">The HXXXXD motif is essential for acyltransferase activity and may constitute the binding site for the phosphate moiety of the glycerol-3-phosphate.</text>
</comment>
<dbReference type="SMART" id="SM00563">
    <property type="entry name" value="PlsC"/>
    <property type="match status" value="1"/>
</dbReference>
<dbReference type="RefSeq" id="WP_090238821.1">
    <property type="nucleotide sequence ID" value="NZ_FOJW01000010.1"/>
</dbReference>
<sequence length="192" mass="22078">MLYTWLRQIAKLLIHSRFRVEVIGYDNIPRHQTFIVAANHTSYYDPILLACIINRPIHFMAKAELFQNYFCSYFLSLLHAIPVDRQSRNVIHPVRKSLRIIDNGNIFGIFPEGKRCKNEMNVAPKKGVAFFACKTKVPILPVAIKGIKKGYRTPVKIIIGAQIITDQFDTSDYATISLNVMDRIRKLRTNAD</sequence>
<feature type="domain" description="Phospholipid/glycerol acyltransferase" evidence="5">
    <location>
        <begin position="34"/>
        <end position="147"/>
    </location>
</feature>
<protein>
    <recommendedName>
        <fullName evidence="4">1-acyl-sn-glycerol-3-phosphate acyltransferase</fullName>
        <ecNumber evidence="4">2.3.1.51</ecNumber>
    </recommendedName>
</protein>
<dbReference type="GO" id="GO:0003841">
    <property type="term" value="F:1-acylglycerol-3-phosphate O-acyltransferase activity"/>
    <property type="evidence" value="ECO:0007669"/>
    <property type="project" value="UniProtKB-UniRule"/>
</dbReference>
<dbReference type="NCBIfam" id="TIGR00530">
    <property type="entry name" value="AGP_acyltrn"/>
    <property type="match status" value="1"/>
</dbReference>
<evidence type="ECO:0000259" key="5">
    <source>
        <dbReference type="SMART" id="SM00563"/>
    </source>
</evidence>
<keyword evidence="4" id="KW-0444">Lipid biosynthesis</keyword>
<keyword evidence="2 4" id="KW-0808">Transferase</keyword>
<dbReference type="PANTHER" id="PTHR10434">
    <property type="entry name" value="1-ACYL-SN-GLYCEROL-3-PHOSPHATE ACYLTRANSFERASE"/>
    <property type="match status" value="1"/>
</dbReference>
<dbReference type="PANTHER" id="PTHR10434:SF11">
    <property type="entry name" value="1-ACYL-SN-GLYCEROL-3-PHOSPHATE ACYLTRANSFERASE"/>
    <property type="match status" value="1"/>
</dbReference>
<keyword evidence="4" id="KW-0443">Lipid metabolism</keyword>
<dbReference type="SUPFAM" id="SSF69593">
    <property type="entry name" value="Glycerol-3-phosphate (1)-acyltransferase"/>
    <property type="match status" value="1"/>
</dbReference>
<evidence type="ECO:0000256" key="4">
    <source>
        <dbReference type="RuleBase" id="RU361267"/>
    </source>
</evidence>
<comment type="similarity">
    <text evidence="1 4">Belongs to the 1-acyl-sn-glycerol-3-phosphate acyltransferase family.</text>
</comment>
<name>A0A1I0ZCQ0_9BACI</name>
<proteinExistence type="inferred from homology"/>
<gene>
    <name evidence="6" type="ORF">SAMN04488072_11068</name>
</gene>
<dbReference type="EC" id="2.3.1.51" evidence="4"/>
<dbReference type="GO" id="GO:0006654">
    <property type="term" value="P:phosphatidic acid biosynthetic process"/>
    <property type="evidence" value="ECO:0007669"/>
    <property type="project" value="TreeGrafter"/>
</dbReference>
<keyword evidence="7" id="KW-1185">Reference proteome</keyword>
<dbReference type="AlphaFoldDB" id="A0A1I0ZCQ0"/>
<dbReference type="OrthoDB" id="9803035at2"/>
<keyword evidence="4" id="KW-0594">Phospholipid biosynthesis</keyword>
<dbReference type="EMBL" id="FOJW01000010">
    <property type="protein sequence ID" value="SFB22188.1"/>
    <property type="molecule type" value="Genomic_DNA"/>
</dbReference>
<organism evidence="6 7">
    <name type="scientific">Lentibacillus halodurans</name>
    <dbReference type="NCBI Taxonomy" id="237679"/>
    <lineage>
        <taxon>Bacteria</taxon>
        <taxon>Bacillati</taxon>
        <taxon>Bacillota</taxon>
        <taxon>Bacilli</taxon>
        <taxon>Bacillales</taxon>
        <taxon>Bacillaceae</taxon>
        <taxon>Lentibacillus</taxon>
    </lineage>
</organism>
<reference evidence="6 7" key="1">
    <citation type="submission" date="2016-10" db="EMBL/GenBank/DDBJ databases">
        <authorList>
            <person name="de Groot N.N."/>
        </authorList>
    </citation>
    <scope>NUCLEOTIDE SEQUENCE [LARGE SCALE GENOMIC DNA]</scope>
    <source>
        <strain evidence="6 7">CGMCC 1.3702</strain>
    </source>
</reference>
<dbReference type="CDD" id="cd07989">
    <property type="entry name" value="LPLAT_AGPAT-like"/>
    <property type="match status" value="1"/>
</dbReference>